<organism evidence="6 7">
    <name type="scientific">Vibrio ponticus</name>
    <dbReference type="NCBI Taxonomy" id="265668"/>
    <lineage>
        <taxon>Bacteria</taxon>
        <taxon>Pseudomonadati</taxon>
        <taxon>Pseudomonadota</taxon>
        <taxon>Gammaproteobacteria</taxon>
        <taxon>Vibrionales</taxon>
        <taxon>Vibrionaceae</taxon>
        <taxon>Vibrio</taxon>
    </lineage>
</organism>
<dbReference type="PANTHER" id="PTHR45138">
    <property type="entry name" value="REGULATORY COMPONENTS OF SENSORY TRANSDUCTION SYSTEM"/>
    <property type="match status" value="1"/>
</dbReference>
<dbReference type="Gene3D" id="3.40.50.2300">
    <property type="match status" value="1"/>
</dbReference>
<dbReference type="Pfam" id="PF00072">
    <property type="entry name" value="Response_reg"/>
    <property type="match status" value="1"/>
</dbReference>
<dbReference type="AlphaFoldDB" id="A0A3N3E017"/>
<dbReference type="GO" id="GO:0043709">
    <property type="term" value="P:cell adhesion involved in single-species biofilm formation"/>
    <property type="evidence" value="ECO:0007669"/>
    <property type="project" value="TreeGrafter"/>
</dbReference>
<comment type="caution">
    <text evidence="6">The sequence shown here is derived from an EMBL/GenBank/DDBJ whole genome shotgun (WGS) entry which is preliminary data.</text>
</comment>
<dbReference type="PANTHER" id="PTHR45138:SF9">
    <property type="entry name" value="DIGUANYLATE CYCLASE DGCM-RELATED"/>
    <property type="match status" value="1"/>
</dbReference>
<dbReference type="SMART" id="SM00448">
    <property type="entry name" value="REC"/>
    <property type="match status" value="1"/>
</dbReference>
<proteinExistence type="predicted"/>
<dbReference type="CDD" id="cd19920">
    <property type="entry name" value="REC_PA4781-like"/>
    <property type="match status" value="1"/>
</dbReference>
<dbReference type="Gene3D" id="3.30.70.270">
    <property type="match status" value="1"/>
</dbReference>
<dbReference type="GO" id="GO:0005886">
    <property type="term" value="C:plasma membrane"/>
    <property type="evidence" value="ECO:0007669"/>
    <property type="project" value="TreeGrafter"/>
</dbReference>
<evidence type="ECO:0000259" key="4">
    <source>
        <dbReference type="PROSITE" id="PS50110"/>
    </source>
</evidence>
<dbReference type="InterPro" id="IPR043128">
    <property type="entry name" value="Rev_trsase/Diguanyl_cyclase"/>
</dbReference>
<dbReference type="InterPro" id="IPR001789">
    <property type="entry name" value="Sig_transdc_resp-reg_receiver"/>
</dbReference>
<dbReference type="CDD" id="cd01949">
    <property type="entry name" value="GGDEF"/>
    <property type="match status" value="1"/>
</dbReference>
<dbReference type="GO" id="GO:0052621">
    <property type="term" value="F:diguanylate cyclase activity"/>
    <property type="evidence" value="ECO:0007669"/>
    <property type="project" value="UniProtKB-EC"/>
</dbReference>
<feature type="domain" description="GGDEF" evidence="5">
    <location>
        <begin position="167"/>
        <end position="293"/>
    </location>
</feature>
<evidence type="ECO:0000259" key="5">
    <source>
        <dbReference type="PROSITE" id="PS50887"/>
    </source>
</evidence>
<protein>
    <recommendedName>
        <fullName evidence="1">diguanylate cyclase</fullName>
        <ecNumber evidence="1">2.7.7.65</ecNumber>
    </recommendedName>
</protein>
<feature type="modified residue" description="4-aspartylphosphate" evidence="3">
    <location>
        <position position="58"/>
    </location>
</feature>
<dbReference type="EMBL" id="RKIK01000027">
    <property type="protein sequence ID" value="ROV60073.1"/>
    <property type="molecule type" value="Genomic_DNA"/>
</dbReference>
<dbReference type="SUPFAM" id="SSF55073">
    <property type="entry name" value="Nucleotide cyclase"/>
    <property type="match status" value="1"/>
</dbReference>
<sequence length="304" mass="34199">MPYEDAKIEVLIVDDTIDNIKLLDDLLSAEGYKVTGAPSGSAALRICQHKDIDLILLDIMMPKMDGYEVCSHLKASARTQDIPIIFLSALDSTQDKVRAFQVGGVDYIQKPFEALEVLARVKNHTDILLLQRKLLKQNRELKKLAHTDGLTGLLNRRRMTELLEQQANYCVILFDVDNFKYINDKYGHQRGDEELIEFATLTEEIVAHKGYISRWGGEEFLVLLPECDIEEAKTIAQSLQKTFSGSEQVCSTASFGVVDNQSAGSFSSVVQAADQAMYQGKNNGKNQVVIWQEERQQEEEPHTS</sequence>
<dbReference type="EC" id="2.7.7.65" evidence="1"/>
<dbReference type="PROSITE" id="PS50110">
    <property type="entry name" value="RESPONSE_REGULATORY"/>
    <property type="match status" value="1"/>
</dbReference>
<gene>
    <name evidence="6" type="ORF">EGH82_10905</name>
</gene>
<comment type="catalytic activity">
    <reaction evidence="2">
        <text>2 GTP = 3',3'-c-di-GMP + 2 diphosphate</text>
        <dbReference type="Rhea" id="RHEA:24898"/>
        <dbReference type="ChEBI" id="CHEBI:33019"/>
        <dbReference type="ChEBI" id="CHEBI:37565"/>
        <dbReference type="ChEBI" id="CHEBI:58805"/>
        <dbReference type="EC" id="2.7.7.65"/>
    </reaction>
</comment>
<keyword evidence="3" id="KW-0597">Phosphoprotein</keyword>
<dbReference type="SUPFAM" id="SSF52172">
    <property type="entry name" value="CheY-like"/>
    <property type="match status" value="1"/>
</dbReference>
<evidence type="ECO:0000256" key="3">
    <source>
        <dbReference type="PROSITE-ProRule" id="PRU00169"/>
    </source>
</evidence>
<feature type="domain" description="Response regulatory" evidence="4">
    <location>
        <begin position="9"/>
        <end position="125"/>
    </location>
</feature>
<dbReference type="GO" id="GO:0000160">
    <property type="term" value="P:phosphorelay signal transduction system"/>
    <property type="evidence" value="ECO:0007669"/>
    <property type="project" value="InterPro"/>
</dbReference>
<dbReference type="Pfam" id="PF00990">
    <property type="entry name" value="GGDEF"/>
    <property type="match status" value="1"/>
</dbReference>
<reference evidence="6 7" key="1">
    <citation type="submission" date="2018-11" db="EMBL/GenBank/DDBJ databases">
        <title>Vibrio ponticus strain CAIM 1751 pathogenic for the snapper Lutjanus guttatus.</title>
        <authorList>
            <person name="Soto-Rodriguez S."/>
            <person name="Lozano-Olvera R."/>
            <person name="Gomez-Gil B."/>
        </authorList>
    </citation>
    <scope>NUCLEOTIDE SEQUENCE [LARGE SCALE GENOMIC DNA]</scope>
    <source>
        <strain evidence="6 7">CAIM 1751</strain>
    </source>
</reference>
<dbReference type="Proteomes" id="UP000278792">
    <property type="component" value="Unassembled WGS sequence"/>
</dbReference>
<dbReference type="PROSITE" id="PS50887">
    <property type="entry name" value="GGDEF"/>
    <property type="match status" value="1"/>
</dbReference>
<dbReference type="SMART" id="SM00267">
    <property type="entry name" value="GGDEF"/>
    <property type="match status" value="1"/>
</dbReference>
<evidence type="ECO:0000313" key="6">
    <source>
        <dbReference type="EMBL" id="ROV60073.1"/>
    </source>
</evidence>
<accession>A0A3N3E017</accession>
<dbReference type="InterPro" id="IPR029787">
    <property type="entry name" value="Nucleotide_cyclase"/>
</dbReference>
<dbReference type="GO" id="GO:1902201">
    <property type="term" value="P:negative regulation of bacterial-type flagellum-dependent cell motility"/>
    <property type="evidence" value="ECO:0007669"/>
    <property type="project" value="TreeGrafter"/>
</dbReference>
<dbReference type="InterPro" id="IPR050469">
    <property type="entry name" value="Diguanylate_Cyclase"/>
</dbReference>
<name>A0A3N3E017_9VIBR</name>
<dbReference type="NCBIfam" id="TIGR00254">
    <property type="entry name" value="GGDEF"/>
    <property type="match status" value="1"/>
</dbReference>
<evidence type="ECO:0000256" key="1">
    <source>
        <dbReference type="ARBA" id="ARBA00012528"/>
    </source>
</evidence>
<evidence type="ECO:0000313" key="7">
    <source>
        <dbReference type="Proteomes" id="UP000278792"/>
    </source>
</evidence>
<dbReference type="InterPro" id="IPR000160">
    <property type="entry name" value="GGDEF_dom"/>
</dbReference>
<evidence type="ECO:0000256" key="2">
    <source>
        <dbReference type="ARBA" id="ARBA00034247"/>
    </source>
</evidence>
<dbReference type="InterPro" id="IPR011006">
    <property type="entry name" value="CheY-like_superfamily"/>
</dbReference>
<dbReference type="RefSeq" id="WP_123782084.1">
    <property type="nucleotide sequence ID" value="NZ_RKIK01000027.1"/>
</dbReference>